<protein>
    <recommendedName>
        <fullName evidence="9">Oxysterol-binding protein</fullName>
    </recommendedName>
</protein>
<dbReference type="InterPro" id="IPR018494">
    <property type="entry name" value="Oxysterol-bd_CS"/>
</dbReference>
<dbReference type="PROSITE" id="PS50003">
    <property type="entry name" value="PH_DOMAIN"/>
    <property type="match status" value="1"/>
</dbReference>
<dbReference type="Pfam" id="PF00169">
    <property type="entry name" value="PH"/>
    <property type="match status" value="1"/>
</dbReference>
<keyword evidence="7" id="KW-0472">Membrane</keyword>
<comment type="similarity">
    <text evidence="2 8">Belongs to the OSBP family.</text>
</comment>
<keyword evidence="13" id="KW-1185">Reference proteome</keyword>
<evidence type="ECO:0000256" key="10">
    <source>
        <dbReference type="SAM" id="MobiDB-lite"/>
    </source>
</evidence>
<dbReference type="CDD" id="cd13284">
    <property type="entry name" value="PH_OSBP_ORP4"/>
    <property type="match status" value="1"/>
</dbReference>
<proteinExistence type="inferred from homology"/>
<keyword evidence="3 9" id="KW-0813">Transport</keyword>
<keyword evidence="6" id="KW-0446">Lipid-binding</keyword>
<feature type="compositionally biased region" description="Gly residues" evidence="10">
    <location>
        <begin position="42"/>
        <end position="52"/>
    </location>
</feature>
<comment type="subcellular location">
    <subcellularLocation>
        <location evidence="1">Membrane</location>
        <topology evidence="1">Peripheral membrane protein</topology>
    </subcellularLocation>
</comment>
<dbReference type="GO" id="GO:0097038">
    <property type="term" value="C:perinuclear endoplasmic reticulum"/>
    <property type="evidence" value="ECO:0007669"/>
    <property type="project" value="TreeGrafter"/>
</dbReference>
<feature type="region of interest" description="Disordered" evidence="10">
    <location>
        <begin position="677"/>
        <end position="763"/>
    </location>
</feature>
<reference evidence="12" key="2">
    <citation type="submission" date="2025-09" db="UniProtKB">
        <authorList>
            <consortium name="Ensembl"/>
        </authorList>
    </citation>
    <scope>IDENTIFICATION</scope>
</reference>
<evidence type="ECO:0000256" key="9">
    <source>
        <dbReference type="RuleBase" id="RU003845"/>
    </source>
</evidence>
<dbReference type="FunFam" id="2.40.160.120:FF:000003">
    <property type="entry name" value="Oxysterol-binding protein"/>
    <property type="match status" value="1"/>
</dbReference>
<dbReference type="FunFam" id="2.30.29.30:FF:000074">
    <property type="entry name" value="Oxysterol-binding protein"/>
    <property type="match status" value="1"/>
</dbReference>
<dbReference type="InterPro" id="IPR001849">
    <property type="entry name" value="PH_domain"/>
</dbReference>
<dbReference type="SMART" id="SM00233">
    <property type="entry name" value="PH"/>
    <property type="match status" value="1"/>
</dbReference>
<dbReference type="SUPFAM" id="SSF50729">
    <property type="entry name" value="PH domain-like"/>
    <property type="match status" value="1"/>
</dbReference>
<evidence type="ECO:0000256" key="5">
    <source>
        <dbReference type="ARBA" id="ARBA00023055"/>
    </source>
</evidence>
<feature type="region of interest" description="Disordered" evidence="10">
    <location>
        <begin position="23"/>
        <end position="73"/>
    </location>
</feature>
<evidence type="ECO:0000256" key="1">
    <source>
        <dbReference type="ARBA" id="ARBA00004170"/>
    </source>
</evidence>
<dbReference type="AlphaFoldDB" id="A0A8C3PRQ9"/>
<dbReference type="GO" id="GO:0006869">
    <property type="term" value="P:lipid transport"/>
    <property type="evidence" value="ECO:0007669"/>
    <property type="project" value="UniProtKB-KW"/>
</dbReference>
<dbReference type="Proteomes" id="UP000694419">
    <property type="component" value="Unplaced"/>
</dbReference>
<dbReference type="GO" id="GO:0005829">
    <property type="term" value="C:cytosol"/>
    <property type="evidence" value="ECO:0007669"/>
    <property type="project" value="TreeGrafter"/>
</dbReference>
<dbReference type="InterPro" id="IPR011993">
    <property type="entry name" value="PH-like_dom_sf"/>
</dbReference>
<dbReference type="Gene3D" id="2.40.160.120">
    <property type="match status" value="1"/>
</dbReference>
<evidence type="ECO:0000259" key="11">
    <source>
        <dbReference type="PROSITE" id="PS50003"/>
    </source>
</evidence>
<reference evidence="12" key="1">
    <citation type="submission" date="2025-08" db="UniProtKB">
        <authorList>
            <consortium name="Ensembl"/>
        </authorList>
    </citation>
    <scope>IDENTIFICATION</scope>
</reference>
<sequence length="763" mass="84184">MAELRTATAAAAAGPGPAALPGPMALPAAPTSAPALPSPAAAGGGAGPGPGAGATTTTAAAAGGGGSGSGGAGSGSAREGWLFKWTNYIKGYQRRWFVLSNGLLSYYRSKAEMRHTCRGTINLATANITVEDSCNFIISNGGAQTYHLKASSEVERQRWVTALELAKAKAVKMLEESDDSGDESVSQTDKTELQSTLRTLSSKVEDLSTCNDLIAKHGTALQRSLSELETLRLPAESSEKIKQVNERATLFRITSNAMINACRDFLLLAQTHSKKWQKSLQHERDQRIRLEETLEQLAKNLELAPTALSPSPDPCCPAKGDMSDEDDDNEFFDAPEIITMPESMGHKRTGSNISGTSSDISLDEQYKHQVEDTKKEKRTRIPYKPNYSLNLWSIMKNCIGKELSKIPMPVNFNEPLSMLQRLTEDLEYHELLDRAAKCESSLEQLCYVAAFTVSSYSTTVFRTSKPFNPLLGETFELDRLEENGYRSLCEQVSHHPPAAAHHADSKHGWTLRQEIKITSKFRGKYLSIMPLGTIHCVFHSSGNHYTWKKVTTTVHNIIVGKLWIDQSGEIEIVNHKTGDKCNLKFVPYSYFSRDVARKVTGEVTDPTGKVHFVLLGTWDEKMDCYKVTQGTGDNGAEGRQRAHEAEDSRVLLWKRNPLPKYAENMYYFSELALTLNAPENGTAPTDSRRRPDQRLMENGRWDEANAEKQRLEEKQRISRKKREAEAARATEDGKKKVGGSLHGTCPRGRSFHGTCPDGTTPHG</sequence>
<dbReference type="Ensembl" id="ENSCPGT00000024331.1">
    <property type="protein sequence ID" value="ENSCPGP00000022244.1"/>
    <property type="gene ID" value="ENSCPGG00000015431.1"/>
</dbReference>
<evidence type="ECO:0000256" key="3">
    <source>
        <dbReference type="ARBA" id="ARBA00022448"/>
    </source>
</evidence>
<dbReference type="PROSITE" id="PS01013">
    <property type="entry name" value="OSBP"/>
    <property type="match status" value="1"/>
</dbReference>
<evidence type="ECO:0000313" key="12">
    <source>
        <dbReference type="Ensembl" id="ENSCPGP00000022244.1"/>
    </source>
</evidence>
<feature type="compositionally biased region" description="Basic and acidic residues" evidence="10">
    <location>
        <begin position="686"/>
        <end position="735"/>
    </location>
</feature>
<feature type="domain" description="PH" evidence="11">
    <location>
        <begin position="75"/>
        <end position="168"/>
    </location>
</feature>
<dbReference type="GO" id="GO:0005886">
    <property type="term" value="C:plasma membrane"/>
    <property type="evidence" value="ECO:0007669"/>
    <property type="project" value="TreeGrafter"/>
</dbReference>
<dbReference type="PANTHER" id="PTHR10972">
    <property type="entry name" value="OXYSTEROL-BINDING PROTEIN-RELATED"/>
    <property type="match status" value="1"/>
</dbReference>
<dbReference type="InterPro" id="IPR000648">
    <property type="entry name" value="Oxysterol-bd"/>
</dbReference>
<dbReference type="InterPro" id="IPR037239">
    <property type="entry name" value="OSBP_sf"/>
</dbReference>
<name>A0A8C3PRQ9_9CHAR</name>
<evidence type="ECO:0000256" key="7">
    <source>
        <dbReference type="ARBA" id="ARBA00023136"/>
    </source>
</evidence>
<dbReference type="SUPFAM" id="SSF144000">
    <property type="entry name" value="Oxysterol-binding protein-like"/>
    <property type="match status" value="1"/>
</dbReference>
<evidence type="ECO:0000256" key="6">
    <source>
        <dbReference type="ARBA" id="ARBA00023121"/>
    </source>
</evidence>
<evidence type="ECO:0000313" key="13">
    <source>
        <dbReference type="Proteomes" id="UP000694419"/>
    </source>
</evidence>
<dbReference type="Gene3D" id="2.30.29.30">
    <property type="entry name" value="Pleckstrin-homology domain (PH domain)/Phosphotyrosine-binding domain (PTB)"/>
    <property type="match status" value="1"/>
</dbReference>
<accession>A0A8C3PRQ9</accession>
<evidence type="ECO:0000256" key="2">
    <source>
        <dbReference type="ARBA" id="ARBA00008842"/>
    </source>
</evidence>
<evidence type="ECO:0000256" key="8">
    <source>
        <dbReference type="RuleBase" id="RU003844"/>
    </source>
</evidence>
<evidence type="ECO:0000256" key="4">
    <source>
        <dbReference type="ARBA" id="ARBA00022553"/>
    </source>
</evidence>
<organism evidence="12 13">
    <name type="scientific">Calidris pygmaea</name>
    <name type="common">Spoon-billed sandpiper</name>
    <dbReference type="NCBI Taxonomy" id="425635"/>
    <lineage>
        <taxon>Eukaryota</taxon>
        <taxon>Metazoa</taxon>
        <taxon>Chordata</taxon>
        <taxon>Craniata</taxon>
        <taxon>Vertebrata</taxon>
        <taxon>Euteleostomi</taxon>
        <taxon>Archelosauria</taxon>
        <taxon>Archosauria</taxon>
        <taxon>Dinosauria</taxon>
        <taxon>Saurischia</taxon>
        <taxon>Theropoda</taxon>
        <taxon>Coelurosauria</taxon>
        <taxon>Aves</taxon>
        <taxon>Neognathae</taxon>
        <taxon>Neoaves</taxon>
        <taxon>Charadriiformes</taxon>
        <taxon>Scolopacidae</taxon>
        <taxon>Calidris</taxon>
    </lineage>
</organism>
<keyword evidence="5 9" id="KW-0445">Lipid transport</keyword>
<dbReference type="GO" id="GO:0032934">
    <property type="term" value="F:sterol binding"/>
    <property type="evidence" value="ECO:0007669"/>
    <property type="project" value="TreeGrafter"/>
</dbReference>
<keyword evidence="4" id="KW-0597">Phosphoprotein</keyword>
<feature type="compositionally biased region" description="Low complexity" evidence="10">
    <location>
        <begin position="23"/>
        <end position="41"/>
    </location>
</feature>
<feature type="compositionally biased region" description="Gly residues" evidence="10">
    <location>
        <begin position="62"/>
        <end position="73"/>
    </location>
</feature>
<dbReference type="Pfam" id="PF01237">
    <property type="entry name" value="Oxysterol_BP"/>
    <property type="match status" value="1"/>
</dbReference>
<dbReference type="PANTHER" id="PTHR10972:SF205">
    <property type="entry name" value="OXYSTEROL-BINDING PROTEIN 1"/>
    <property type="match status" value="1"/>
</dbReference>